<feature type="transmembrane region" description="Helical" evidence="1">
    <location>
        <begin position="26"/>
        <end position="44"/>
    </location>
</feature>
<evidence type="ECO:0000256" key="1">
    <source>
        <dbReference type="SAM" id="Phobius"/>
    </source>
</evidence>
<gene>
    <name evidence="2" type="ORF">GSCOC_T00022434001</name>
</gene>
<keyword evidence="1" id="KW-0812">Transmembrane</keyword>
<evidence type="ECO:0000313" key="3">
    <source>
        <dbReference type="Proteomes" id="UP000295252"/>
    </source>
</evidence>
<sequence>MPTEMCDYVGQPGMPRQPPNSQPNPFGSFFFAGLSFACQLLYLLDATRFYSLGLHVLGIHVCRATGQELVLILGMCHVD</sequence>
<dbReference type="AlphaFoldDB" id="A0A068TQ42"/>
<dbReference type="STRING" id="49390.A0A068TQ42"/>
<proteinExistence type="predicted"/>
<protein>
    <submittedName>
        <fullName evidence="2">Uncharacterized protein</fullName>
    </submittedName>
</protein>
<keyword evidence="1" id="KW-1133">Transmembrane helix</keyword>
<accession>A0A068TQ42</accession>
<name>A0A068TQ42_COFCA</name>
<evidence type="ECO:0000313" key="2">
    <source>
        <dbReference type="EMBL" id="CDO98366.1"/>
    </source>
</evidence>
<keyword evidence="1" id="KW-0472">Membrane</keyword>
<keyword evidence="3" id="KW-1185">Reference proteome</keyword>
<dbReference type="Proteomes" id="UP000295252">
    <property type="component" value="Chromosome VI"/>
</dbReference>
<organism evidence="2 3">
    <name type="scientific">Coffea canephora</name>
    <name type="common">Robusta coffee</name>
    <dbReference type="NCBI Taxonomy" id="49390"/>
    <lineage>
        <taxon>Eukaryota</taxon>
        <taxon>Viridiplantae</taxon>
        <taxon>Streptophyta</taxon>
        <taxon>Embryophyta</taxon>
        <taxon>Tracheophyta</taxon>
        <taxon>Spermatophyta</taxon>
        <taxon>Magnoliopsida</taxon>
        <taxon>eudicotyledons</taxon>
        <taxon>Gunneridae</taxon>
        <taxon>Pentapetalae</taxon>
        <taxon>asterids</taxon>
        <taxon>lamiids</taxon>
        <taxon>Gentianales</taxon>
        <taxon>Rubiaceae</taxon>
        <taxon>Ixoroideae</taxon>
        <taxon>Gardenieae complex</taxon>
        <taxon>Bertiereae - Coffeeae clade</taxon>
        <taxon>Coffeeae</taxon>
        <taxon>Coffea</taxon>
    </lineage>
</organism>
<dbReference type="EMBL" id="HG739086">
    <property type="protein sequence ID" value="CDO98366.1"/>
    <property type="molecule type" value="Genomic_DNA"/>
</dbReference>
<dbReference type="Gramene" id="CDO98366">
    <property type="protein sequence ID" value="CDO98366"/>
    <property type="gene ID" value="GSCOC_T00022434001"/>
</dbReference>
<reference evidence="3" key="1">
    <citation type="journal article" date="2014" name="Science">
        <title>The coffee genome provides insight into the convergent evolution of caffeine biosynthesis.</title>
        <authorList>
            <person name="Denoeud F."/>
            <person name="Carretero-Paulet L."/>
            <person name="Dereeper A."/>
            <person name="Droc G."/>
            <person name="Guyot R."/>
            <person name="Pietrella M."/>
            <person name="Zheng C."/>
            <person name="Alberti A."/>
            <person name="Anthony F."/>
            <person name="Aprea G."/>
            <person name="Aury J.M."/>
            <person name="Bento P."/>
            <person name="Bernard M."/>
            <person name="Bocs S."/>
            <person name="Campa C."/>
            <person name="Cenci A."/>
            <person name="Combes M.C."/>
            <person name="Crouzillat D."/>
            <person name="Da Silva C."/>
            <person name="Daddiego L."/>
            <person name="De Bellis F."/>
            <person name="Dussert S."/>
            <person name="Garsmeur O."/>
            <person name="Gayraud T."/>
            <person name="Guignon V."/>
            <person name="Jahn K."/>
            <person name="Jamilloux V."/>
            <person name="Joet T."/>
            <person name="Labadie K."/>
            <person name="Lan T."/>
            <person name="Leclercq J."/>
            <person name="Lepelley M."/>
            <person name="Leroy T."/>
            <person name="Li L.T."/>
            <person name="Librado P."/>
            <person name="Lopez L."/>
            <person name="Munoz A."/>
            <person name="Noel B."/>
            <person name="Pallavicini A."/>
            <person name="Perrotta G."/>
            <person name="Poncet V."/>
            <person name="Pot D."/>
            <person name="Priyono X."/>
            <person name="Rigoreau M."/>
            <person name="Rouard M."/>
            <person name="Rozas J."/>
            <person name="Tranchant-Dubreuil C."/>
            <person name="VanBuren R."/>
            <person name="Zhang Q."/>
            <person name="Andrade A.C."/>
            <person name="Argout X."/>
            <person name="Bertrand B."/>
            <person name="de Kochko A."/>
            <person name="Graziosi G."/>
            <person name="Henry R.J."/>
            <person name="Jayarama X."/>
            <person name="Ming R."/>
            <person name="Nagai C."/>
            <person name="Rounsley S."/>
            <person name="Sankoff D."/>
            <person name="Giuliano G."/>
            <person name="Albert V.A."/>
            <person name="Wincker P."/>
            <person name="Lashermes P."/>
        </authorList>
    </citation>
    <scope>NUCLEOTIDE SEQUENCE [LARGE SCALE GENOMIC DNA]</scope>
    <source>
        <strain evidence="3">cv. DH200-94</strain>
    </source>
</reference>
<dbReference type="InParanoid" id="A0A068TQ42"/>